<reference evidence="4" key="1">
    <citation type="journal article" date="2013" name="Environ. Microbiol.">
        <title>Microbiota from the distal guts of lean and obese adolescents exhibit partial functional redundancy besides clear differences in community structure.</title>
        <authorList>
            <person name="Ferrer M."/>
            <person name="Ruiz A."/>
            <person name="Lanza F."/>
            <person name="Haange S.B."/>
            <person name="Oberbach A."/>
            <person name="Till H."/>
            <person name="Bargiela R."/>
            <person name="Campoy C."/>
            <person name="Segura M.T."/>
            <person name="Richter M."/>
            <person name="von Bergen M."/>
            <person name="Seifert J."/>
            <person name="Suarez A."/>
        </authorList>
    </citation>
    <scope>NUCLEOTIDE SEQUENCE</scope>
</reference>
<dbReference type="GO" id="GO:0051603">
    <property type="term" value="P:proteolysis involved in protein catabolic process"/>
    <property type="evidence" value="ECO:0007669"/>
    <property type="project" value="TreeGrafter"/>
</dbReference>
<dbReference type="InterPro" id="IPR050052">
    <property type="entry name" value="ATP-dep_Clp_protease_ClpX"/>
</dbReference>
<protein>
    <submittedName>
        <fullName evidence="4">ATP-dependent Clp protease ATP-binding subunit clpX</fullName>
    </submittedName>
</protein>
<dbReference type="GO" id="GO:0005524">
    <property type="term" value="F:ATP binding"/>
    <property type="evidence" value="ECO:0007669"/>
    <property type="project" value="UniProtKB-KW"/>
</dbReference>
<keyword evidence="4" id="KW-0645">Protease</keyword>
<evidence type="ECO:0000259" key="3">
    <source>
        <dbReference type="SMART" id="SM01086"/>
    </source>
</evidence>
<dbReference type="FunFam" id="1.10.8.60:FF:000002">
    <property type="entry name" value="ATP-dependent Clp protease ATP-binding subunit ClpX"/>
    <property type="match status" value="1"/>
</dbReference>
<dbReference type="Pfam" id="PF10431">
    <property type="entry name" value="ClpB_D2-small"/>
    <property type="match status" value="1"/>
</dbReference>
<dbReference type="GO" id="GO:0008233">
    <property type="term" value="F:peptidase activity"/>
    <property type="evidence" value="ECO:0007669"/>
    <property type="project" value="UniProtKB-KW"/>
</dbReference>
<feature type="non-terminal residue" evidence="4">
    <location>
        <position position="1"/>
    </location>
</feature>
<keyword evidence="2 4" id="KW-0067">ATP-binding</keyword>
<evidence type="ECO:0000256" key="1">
    <source>
        <dbReference type="ARBA" id="ARBA00022741"/>
    </source>
</evidence>
<proteinExistence type="predicted"/>
<evidence type="ECO:0000313" key="4">
    <source>
        <dbReference type="EMBL" id="EKC60116.1"/>
    </source>
</evidence>
<comment type="caution">
    <text evidence="4">The sequence shown here is derived from an EMBL/GenBank/DDBJ whole genome shotgun (WGS) entry which is preliminary data.</text>
</comment>
<dbReference type="PANTHER" id="PTHR48102">
    <property type="entry name" value="ATP-DEPENDENT CLP PROTEASE ATP-BINDING SUBUNIT CLPX-LIKE, MITOCHONDRIAL-RELATED"/>
    <property type="match status" value="1"/>
</dbReference>
<accession>K1TLG4</accession>
<dbReference type="Gene3D" id="1.10.8.60">
    <property type="match status" value="1"/>
</dbReference>
<sequence length="109" mass="12165">TLDGLTEDMLVKILTDPKNAIIKQYQKLLELDEVKLEFTEGALRTIAKKAIEKKTGARALRAIIEKFMLDIMYEIPKDDNIGTVKITEEYINGTGGPVIGMRGQDLIEG</sequence>
<evidence type="ECO:0000256" key="2">
    <source>
        <dbReference type="ARBA" id="ARBA00022840"/>
    </source>
</evidence>
<organism evidence="4">
    <name type="scientific">human gut metagenome</name>
    <dbReference type="NCBI Taxonomy" id="408170"/>
    <lineage>
        <taxon>unclassified sequences</taxon>
        <taxon>metagenomes</taxon>
        <taxon>organismal metagenomes</taxon>
    </lineage>
</organism>
<dbReference type="PANTHER" id="PTHR48102:SF7">
    <property type="entry name" value="ATP-DEPENDENT CLP PROTEASE ATP-BINDING SUBUNIT CLPX-LIKE, MITOCHONDRIAL"/>
    <property type="match status" value="1"/>
</dbReference>
<feature type="domain" description="Clp ATPase C-terminal" evidence="3">
    <location>
        <begin position="5"/>
        <end position="100"/>
    </location>
</feature>
<keyword evidence="1" id="KW-0547">Nucleotide-binding</keyword>
<gene>
    <name evidence="4" type="ORF">LEA_13034</name>
</gene>
<dbReference type="EMBL" id="AJWY01008827">
    <property type="protein sequence ID" value="EKC60116.1"/>
    <property type="molecule type" value="Genomic_DNA"/>
</dbReference>
<keyword evidence="4" id="KW-0378">Hydrolase</keyword>
<dbReference type="SUPFAM" id="SSF52540">
    <property type="entry name" value="P-loop containing nucleoside triphosphate hydrolases"/>
    <property type="match status" value="1"/>
</dbReference>
<dbReference type="InterPro" id="IPR019489">
    <property type="entry name" value="Clp_ATPase_C"/>
</dbReference>
<dbReference type="InterPro" id="IPR027417">
    <property type="entry name" value="P-loop_NTPase"/>
</dbReference>
<dbReference type="SMART" id="SM01086">
    <property type="entry name" value="ClpB_D2-small"/>
    <property type="match status" value="1"/>
</dbReference>
<dbReference type="GO" id="GO:0051301">
    <property type="term" value="P:cell division"/>
    <property type="evidence" value="ECO:0007669"/>
    <property type="project" value="TreeGrafter"/>
</dbReference>
<dbReference type="AlphaFoldDB" id="K1TLG4"/>
<dbReference type="GO" id="GO:0016887">
    <property type="term" value="F:ATP hydrolysis activity"/>
    <property type="evidence" value="ECO:0007669"/>
    <property type="project" value="TreeGrafter"/>
</dbReference>
<dbReference type="GO" id="GO:0009376">
    <property type="term" value="C:HslUV protease complex"/>
    <property type="evidence" value="ECO:0007669"/>
    <property type="project" value="TreeGrafter"/>
</dbReference>
<name>K1TLG4_9ZZZZ</name>